<name>A0A485LHS6_9STRA</name>
<comment type="catalytic activity">
    <reaction evidence="1">
        <text>queuosine 5'-phosphate + H2O = queuine + D-ribose 5-phosphate</text>
        <dbReference type="Rhea" id="RHEA:75387"/>
        <dbReference type="ChEBI" id="CHEBI:15377"/>
        <dbReference type="ChEBI" id="CHEBI:17433"/>
        <dbReference type="ChEBI" id="CHEBI:78346"/>
        <dbReference type="ChEBI" id="CHEBI:194371"/>
    </reaction>
    <physiologicalReaction direction="left-to-right" evidence="1">
        <dbReference type="Rhea" id="RHEA:75388"/>
    </physiologicalReaction>
</comment>
<dbReference type="Proteomes" id="UP000332933">
    <property type="component" value="Unassembled WGS sequence"/>
</dbReference>
<organism evidence="3 4">
    <name type="scientific">Aphanomyces stellatus</name>
    <dbReference type="NCBI Taxonomy" id="120398"/>
    <lineage>
        <taxon>Eukaryota</taxon>
        <taxon>Sar</taxon>
        <taxon>Stramenopiles</taxon>
        <taxon>Oomycota</taxon>
        <taxon>Saprolegniomycetes</taxon>
        <taxon>Saprolegniales</taxon>
        <taxon>Verrucalvaceae</taxon>
        <taxon>Aphanomyces</taxon>
    </lineage>
</organism>
<comment type="function">
    <text evidence="1">Catalyzes the hydrolysis of queuosine 5'-phosphate, releasing the nucleobase queuine (q). Is required for salvage of queuine from exogenous queuosine (Q) that is imported and then converted to queuosine 5'-phosphate intracellularly.</text>
</comment>
<reference evidence="2" key="2">
    <citation type="submission" date="2019-06" db="EMBL/GenBank/DDBJ databases">
        <title>Genomics analysis of Aphanomyces spp. identifies a new class of oomycete effector associated with host adaptation.</title>
        <authorList>
            <person name="Gaulin E."/>
        </authorList>
    </citation>
    <scope>NUCLEOTIDE SEQUENCE</scope>
    <source>
        <strain evidence="2">CBS 578.67</strain>
    </source>
</reference>
<keyword evidence="1" id="KW-0378">Hydrolase</keyword>
<proteinExistence type="inferred from homology"/>
<dbReference type="InterPro" id="IPR019438">
    <property type="entry name" value="Q_salvage"/>
</dbReference>
<dbReference type="OrthoDB" id="416777at2759"/>
<gene>
    <name evidence="3" type="primary">Aste57867_20750</name>
    <name evidence="2" type="ORF">As57867_020682</name>
    <name evidence="3" type="ORF">ASTE57867_20750</name>
</gene>
<dbReference type="Pfam" id="PF10343">
    <property type="entry name" value="Q_salvage"/>
    <property type="match status" value="1"/>
</dbReference>
<dbReference type="EC" id="3.2.2.-" evidence="1"/>
<dbReference type="PANTHER" id="PTHR21314:SF1">
    <property type="entry name" value="QUEUOSINE SALVAGE PROTEIN"/>
    <property type="match status" value="1"/>
</dbReference>
<dbReference type="EMBL" id="VJMH01006905">
    <property type="protein sequence ID" value="KAF0687511.1"/>
    <property type="molecule type" value="Genomic_DNA"/>
</dbReference>
<protein>
    <recommendedName>
        <fullName evidence="1">Queuosine 5'-phosphate N-glycosylase/hydrolase</fullName>
        <ecNumber evidence="1">3.2.2.-</ecNumber>
    </recommendedName>
    <alternativeName>
        <fullName evidence="1">Queuosine-nucleotide N-glycosylase/hydrolase</fullName>
    </alternativeName>
</protein>
<dbReference type="PANTHER" id="PTHR21314">
    <property type="entry name" value="QUEUOSINE 5'-PHOSPHATE N-GLYCOSYLASE_HYDROLASE-RELATED"/>
    <property type="match status" value="1"/>
</dbReference>
<accession>A0A485LHS6</accession>
<dbReference type="EMBL" id="CAADRA010006931">
    <property type="protein sequence ID" value="VFT97429.1"/>
    <property type="molecule type" value="Genomic_DNA"/>
</dbReference>
<evidence type="ECO:0000256" key="1">
    <source>
        <dbReference type="RuleBase" id="RU365002"/>
    </source>
</evidence>
<evidence type="ECO:0000313" key="4">
    <source>
        <dbReference type="Proteomes" id="UP000332933"/>
    </source>
</evidence>
<sequence>MGTNSTLRFTPAHVRESCAEFMANEAKHVTVKEENVPQFVATLDKTQFDKLAEAIRYPLSFRTMDDEVNFLALVDLLNFGSGYRKLLHKYCQRGAHETMMFGVIGMYISEPRMDAKFLRGLSLDSVANYFSIPLDRDEELSTGIYISKPGPLKPLAQGIHQVLTETGSLCLERGFNDLGAFVLAHVTQPTKQEDDDAPGRPTAAALVDALATTFPGFRDVHGDVLLLKKAQLLASNLYRRFGVSHADRFGFDDVTSLTAFSDNVLPCVLHAVGILDYTPALAAAIDDGALLVYGSAEEMELRAGAVVACEKILKALREAGTLTSIMELDSYLWRVGKEPTYRTLERHATQDTVLY</sequence>
<evidence type="ECO:0000313" key="2">
    <source>
        <dbReference type="EMBL" id="KAF0687511.1"/>
    </source>
</evidence>
<keyword evidence="4" id="KW-1185">Reference proteome</keyword>
<dbReference type="GO" id="GO:0016787">
    <property type="term" value="F:hydrolase activity"/>
    <property type="evidence" value="ECO:0007669"/>
    <property type="project" value="UniProtKB-KW"/>
</dbReference>
<dbReference type="AlphaFoldDB" id="A0A485LHS6"/>
<reference evidence="3 4" key="1">
    <citation type="submission" date="2019-03" db="EMBL/GenBank/DDBJ databases">
        <authorList>
            <person name="Gaulin E."/>
            <person name="Dumas B."/>
        </authorList>
    </citation>
    <scope>NUCLEOTIDE SEQUENCE [LARGE SCALE GENOMIC DNA]</scope>
    <source>
        <strain evidence="3">CBS 568.67</strain>
    </source>
</reference>
<dbReference type="GO" id="GO:0006400">
    <property type="term" value="P:tRNA modification"/>
    <property type="evidence" value="ECO:0007669"/>
    <property type="project" value="TreeGrafter"/>
</dbReference>
<evidence type="ECO:0000313" key="3">
    <source>
        <dbReference type="EMBL" id="VFT97429.1"/>
    </source>
</evidence>
<comment type="similarity">
    <text evidence="1">Belongs to the QNG1 protein family.</text>
</comment>